<dbReference type="SUPFAM" id="SSF48726">
    <property type="entry name" value="Immunoglobulin"/>
    <property type="match status" value="1"/>
</dbReference>
<keyword evidence="2" id="KW-1064">Adaptive immunity</keyword>
<feature type="chain" id="PRO_5003998384" evidence="4">
    <location>
        <begin position="20"/>
        <end position="132"/>
    </location>
</feature>
<keyword evidence="7" id="KW-1185">Reference proteome</keyword>
<dbReference type="STRING" id="246437.L8YA23"/>
<gene>
    <name evidence="6" type="ORF">TREES_T100004794</name>
</gene>
<dbReference type="Proteomes" id="UP000011518">
    <property type="component" value="Unassembled WGS sequence"/>
</dbReference>
<proteinExistence type="predicted"/>
<dbReference type="AlphaFoldDB" id="L8YA23"/>
<dbReference type="PANTHER" id="PTHR23266">
    <property type="entry name" value="IMMUNOGLOBULIN HEAVY CHAIN"/>
    <property type="match status" value="1"/>
</dbReference>
<dbReference type="GO" id="GO:0002250">
    <property type="term" value="P:adaptive immune response"/>
    <property type="evidence" value="ECO:0007669"/>
    <property type="project" value="UniProtKB-KW"/>
</dbReference>
<evidence type="ECO:0000313" key="7">
    <source>
        <dbReference type="Proteomes" id="UP000011518"/>
    </source>
</evidence>
<dbReference type="InterPro" id="IPR036179">
    <property type="entry name" value="Ig-like_dom_sf"/>
</dbReference>
<keyword evidence="1" id="KW-0391">Immunity</keyword>
<dbReference type="InterPro" id="IPR013783">
    <property type="entry name" value="Ig-like_fold"/>
</dbReference>
<protein>
    <submittedName>
        <fullName evidence="6">Ig heavy chain V-II region SESS</fullName>
    </submittedName>
</protein>
<dbReference type="InParanoid" id="L8YA23"/>
<evidence type="ECO:0000256" key="2">
    <source>
        <dbReference type="ARBA" id="ARBA00023130"/>
    </source>
</evidence>
<evidence type="ECO:0000259" key="5">
    <source>
        <dbReference type="PROSITE" id="PS50835"/>
    </source>
</evidence>
<evidence type="ECO:0000256" key="4">
    <source>
        <dbReference type="SAM" id="SignalP"/>
    </source>
</evidence>
<dbReference type="Pfam" id="PF07686">
    <property type="entry name" value="V-set"/>
    <property type="match status" value="1"/>
</dbReference>
<keyword evidence="4" id="KW-0732">Signal</keyword>
<feature type="domain" description="Ig-like" evidence="5">
    <location>
        <begin position="14"/>
        <end position="114"/>
    </location>
</feature>
<accession>L8YA23</accession>
<organism evidence="6 7">
    <name type="scientific">Tupaia chinensis</name>
    <name type="common">Chinese tree shrew</name>
    <name type="synonym">Tupaia belangeri chinensis</name>
    <dbReference type="NCBI Taxonomy" id="246437"/>
    <lineage>
        <taxon>Eukaryota</taxon>
        <taxon>Metazoa</taxon>
        <taxon>Chordata</taxon>
        <taxon>Craniata</taxon>
        <taxon>Vertebrata</taxon>
        <taxon>Euteleostomi</taxon>
        <taxon>Mammalia</taxon>
        <taxon>Eutheria</taxon>
        <taxon>Euarchontoglires</taxon>
        <taxon>Scandentia</taxon>
        <taxon>Tupaiidae</taxon>
        <taxon>Tupaia</taxon>
    </lineage>
</organism>
<dbReference type="PROSITE" id="PS50835">
    <property type="entry name" value="IG_LIKE"/>
    <property type="match status" value="1"/>
</dbReference>
<reference evidence="7" key="1">
    <citation type="submission" date="2012-07" db="EMBL/GenBank/DDBJ databases">
        <title>Genome of the Chinese tree shrew, a rising model animal genetically related to primates.</title>
        <authorList>
            <person name="Zhang G."/>
            <person name="Fan Y."/>
            <person name="Yao Y."/>
            <person name="Huang Z."/>
        </authorList>
    </citation>
    <scope>NUCLEOTIDE SEQUENCE [LARGE SCALE GENOMIC DNA]</scope>
</reference>
<dbReference type="InterPro" id="IPR013106">
    <property type="entry name" value="Ig_V-set"/>
</dbReference>
<dbReference type="GO" id="GO:0005576">
    <property type="term" value="C:extracellular region"/>
    <property type="evidence" value="ECO:0007669"/>
    <property type="project" value="UniProtKB-ARBA"/>
</dbReference>
<reference evidence="7" key="2">
    <citation type="journal article" date="2013" name="Nat. Commun.">
        <title>Genome of the Chinese tree shrew.</title>
        <authorList>
            <person name="Fan Y."/>
            <person name="Huang Z.Y."/>
            <person name="Cao C.C."/>
            <person name="Chen C.S."/>
            <person name="Chen Y.X."/>
            <person name="Fan D.D."/>
            <person name="He J."/>
            <person name="Hou H.L."/>
            <person name="Hu L."/>
            <person name="Hu X.T."/>
            <person name="Jiang X.T."/>
            <person name="Lai R."/>
            <person name="Lang Y.S."/>
            <person name="Liang B."/>
            <person name="Liao S.G."/>
            <person name="Mu D."/>
            <person name="Ma Y.Y."/>
            <person name="Niu Y.Y."/>
            <person name="Sun X.Q."/>
            <person name="Xia J.Q."/>
            <person name="Xiao J."/>
            <person name="Xiong Z.Q."/>
            <person name="Xu L."/>
            <person name="Yang L."/>
            <person name="Zhang Y."/>
            <person name="Zhao W."/>
            <person name="Zhao X.D."/>
            <person name="Zheng Y.T."/>
            <person name="Zhou J.M."/>
            <person name="Zhu Y.B."/>
            <person name="Zhang G.J."/>
            <person name="Wang J."/>
            <person name="Yao Y.G."/>
        </authorList>
    </citation>
    <scope>NUCLEOTIDE SEQUENCE [LARGE SCALE GENOMIC DNA]</scope>
</reference>
<dbReference type="GO" id="GO:0019814">
    <property type="term" value="C:immunoglobulin complex"/>
    <property type="evidence" value="ECO:0007669"/>
    <property type="project" value="UniProtKB-KW"/>
</dbReference>
<dbReference type="FunCoup" id="L8YA23">
    <property type="interactions" value="93"/>
</dbReference>
<dbReference type="FunFam" id="2.60.40.10:FF:001791">
    <property type="entry name" value="Ig gamma-2B chain C region"/>
    <property type="match status" value="1"/>
</dbReference>
<feature type="signal peptide" evidence="4">
    <location>
        <begin position="1"/>
        <end position="19"/>
    </location>
</feature>
<dbReference type="Gene3D" id="2.60.40.10">
    <property type="entry name" value="Immunoglobulins"/>
    <property type="match status" value="1"/>
</dbReference>
<evidence type="ECO:0000256" key="3">
    <source>
        <dbReference type="ARBA" id="ARBA00043265"/>
    </source>
</evidence>
<sequence>MDVLSSTLLLLTVPYWVLAEVILKESGPGLVKPGETLTLTCTVSGFSLSTLGTRVGWIRQPPGKPLEWLTYIKWDDDKYYNPSLKSRLAISKDNSKNQVFLKMSSVDPADTATYVRCPLLLDLQSEMLYPLI</sequence>
<dbReference type="InterPro" id="IPR050199">
    <property type="entry name" value="IgHV"/>
</dbReference>
<dbReference type="EMBL" id="KB365593">
    <property type="protein sequence ID" value="ELV11211.1"/>
    <property type="molecule type" value="Genomic_DNA"/>
</dbReference>
<evidence type="ECO:0000256" key="1">
    <source>
        <dbReference type="ARBA" id="ARBA00022859"/>
    </source>
</evidence>
<evidence type="ECO:0000313" key="6">
    <source>
        <dbReference type="EMBL" id="ELV11211.1"/>
    </source>
</evidence>
<dbReference type="SMART" id="SM00406">
    <property type="entry name" value="IGv"/>
    <property type="match status" value="1"/>
</dbReference>
<dbReference type="InterPro" id="IPR007110">
    <property type="entry name" value="Ig-like_dom"/>
</dbReference>
<keyword evidence="3" id="KW-1280">Immunoglobulin</keyword>
<name>L8YA23_TUPCH</name>